<dbReference type="Proteomes" id="UP000288215">
    <property type="component" value="Unassembled WGS sequence"/>
</dbReference>
<name>A0A3S3TT84_METS7</name>
<keyword evidence="1" id="KW-0472">Membrane</keyword>
<dbReference type="PROSITE" id="PS51257">
    <property type="entry name" value="PROKAR_LIPOPROTEIN"/>
    <property type="match status" value="1"/>
</dbReference>
<evidence type="ECO:0000256" key="1">
    <source>
        <dbReference type="SAM" id="Phobius"/>
    </source>
</evidence>
<protein>
    <submittedName>
        <fullName evidence="2">Uncharacterized protein</fullName>
    </submittedName>
</protein>
<gene>
    <name evidence="2" type="ORF">Metus_0139</name>
</gene>
<keyword evidence="1" id="KW-1133">Transmembrane helix</keyword>
<comment type="caution">
    <text evidence="2">The sequence shown here is derived from an EMBL/GenBank/DDBJ whole genome shotgun (WGS) entry which is preliminary data.</text>
</comment>
<keyword evidence="1" id="KW-0812">Transmembrane</keyword>
<reference evidence="2 3" key="1">
    <citation type="submission" date="2018-12" db="EMBL/GenBank/DDBJ databases">
        <title>The complete genome of the methanogenic archaea of the candidate phylum Verstraetearchaeota, obtained from the metagenome of underground thermal water.</title>
        <authorList>
            <person name="Kadnikov V.V."/>
            <person name="Mardanov A.V."/>
            <person name="Beletsky A.V."/>
            <person name="Karnachuk O.V."/>
            <person name="Ravin N.V."/>
        </authorList>
    </citation>
    <scope>NUCLEOTIDE SEQUENCE [LARGE SCALE GENOMIC DNA]</scope>
    <source>
        <strain evidence="2">Ch88</strain>
    </source>
</reference>
<dbReference type="EMBL" id="RXGA01000001">
    <property type="protein sequence ID" value="RWX74114.1"/>
    <property type="molecule type" value="Genomic_DNA"/>
</dbReference>
<evidence type="ECO:0000313" key="2">
    <source>
        <dbReference type="EMBL" id="RWX74114.1"/>
    </source>
</evidence>
<dbReference type="AlphaFoldDB" id="A0A3S3TT84"/>
<evidence type="ECO:0000313" key="3">
    <source>
        <dbReference type="Proteomes" id="UP000288215"/>
    </source>
</evidence>
<proteinExistence type="predicted"/>
<sequence>MQKGSRGPMPSEKVSLLVALAFMIIGIAGCIAASIAFNFILLLAFVEITSVSMFFILLLSFIPAYFPDRIKAGSLFYCGLAKEPYVSDSSVYRPNVPLLNVPYDTNWDEYYDKSKMKVEKA</sequence>
<feature type="transmembrane region" description="Helical" evidence="1">
    <location>
        <begin position="42"/>
        <end position="66"/>
    </location>
</feature>
<organism evidence="2 3">
    <name type="scientific">Methanosuratincola subterraneus</name>
    <dbReference type="NCBI Taxonomy" id="2593994"/>
    <lineage>
        <taxon>Archaea</taxon>
        <taxon>Thermoproteota</taxon>
        <taxon>Methanosuratincolia</taxon>
        <taxon>Candidatus Methanomethylicales</taxon>
        <taxon>Candidatus Methanomethylicaceae</taxon>
        <taxon>Candidatus Methanosuratincola (ex Vanwonterghem et al. 2016)</taxon>
    </lineage>
</organism>
<accession>A0A3S3TT84</accession>